<dbReference type="InterPro" id="IPR047959">
    <property type="entry name" value="Transpos_IS5"/>
</dbReference>
<reference evidence="9" key="1">
    <citation type="submission" date="2020-03" db="EMBL/GenBank/DDBJ databases">
        <title>Genome of Pelagibius litoralis DSM 21314T.</title>
        <authorList>
            <person name="Wang G."/>
        </authorList>
    </citation>
    <scope>NUCLEOTIDE SEQUENCE</scope>
    <source>
        <strain evidence="9">DSM 21314</strain>
    </source>
</reference>
<organism evidence="9 10">
    <name type="scientific">Pelagibius litoralis</name>
    <dbReference type="NCBI Taxonomy" id="374515"/>
    <lineage>
        <taxon>Bacteria</taxon>
        <taxon>Pseudomonadati</taxon>
        <taxon>Pseudomonadota</taxon>
        <taxon>Alphaproteobacteria</taxon>
        <taxon>Rhodospirillales</taxon>
        <taxon>Rhodovibrionaceae</taxon>
        <taxon>Pelagibius</taxon>
    </lineage>
</organism>
<feature type="domain" description="Transposase IS4-like" evidence="7">
    <location>
        <begin position="194"/>
        <end position="366"/>
    </location>
</feature>
<feature type="compositionally biased region" description="Basic and acidic residues" evidence="6">
    <location>
        <begin position="180"/>
        <end position="193"/>
    </location>
</feature>
<dbReference type="GO" id="GO:0003677">
    <property type="term" value="F:DNA binding"/>
    <property type="evidence" value="ECO:0007669"/>
    <property type="project" value="UniProtKB-KW"/>
</dbReference>
<evidence type="ECO:0000256" key="6">
    <source>
        <dbReference type="SAM" id="MobiDB-lite"/>
    </source>
</evidence>
<dbReference type="PANTHER" id="PTHR35604:SF2">
    <property type="entry name" value="TRANSPOSASE INSH FOR INSERTION SEQUENCE ELEMENT IS5A-RELATED"/>
    <property type="match status" value="1"/>
</dbReference>
<feature type="domain" description="Transposase InsH N-terminal" evidence="8">
    <location>
        <begin position="16"/>
        <end position="114"/>
    </location>
</feature>
<keyword evidence="10" id="KW-1185">Reference proteome</keyword>
<dbReference type="InterPro" id="IPR002559">
    <property type="entry name" value="Transposase_11"/>
</dbReference>
<evidence type="ECO:0000256" key="5">
    <source>
        <dbReference type="ARBA" id="ARBA00023172"/>
    </source>
</evidence>
<evidence type="ECO:0000313" key="10">
    <source>
        <dbReference type="Proteomes" id="UP000761264"/>
    </source>
</evidence>
<evidence type="ECO:0000256" key="4">
    <source>
        <dbReference type="ARBA" id="ARBA00023125"/>
    </source>
</evidence>
<dbReference type="RefSeq" id="WP_167232138.1">
    <property type="nucleotide sequence ID" value="NZ_JAAQPH010000058.1"/>
</dbReference>
<keyword evidence="3" id="KW-0815">Transposition</keyword>
<feature type="region of interest" description="Disordered" evidence="6">
    <location>
        <begin position="161"/>
        <end position="208"/>
    </location>
</feature>
<dbReference type="InterPro" id="IPR008490">
    <property type="entry name" value="Transposase_InsH_N"/>
</dbReference>
<evidence type="ECO:0000259" key="7">
    <source>
        <dbReference type="Pfam" id="PF01609"/>
    </source>
</evidence>
<dbReference type="Proteomes" id="UP000761264">
    <property type="component" value="Unassembled WGS sequence"/>
</dbReference>
<name>A0A967F3Y3_9PROT</name>
<dbReference type="PANTHER" id="PTHR35604">
    <property type="entry name" value="TRANSPOSASE INSH FOR INSERTION SEQUENCE ELEMENT IS5A-RELATED"/>
    <property type="match status" value="1"/>
</dbReference>
<dbReference type="GO" id="GO:0004803">
    <property type="term" value="F:transposase activity"/>
    <property type="evidence" value="ECO:0007669"/>
    <property type="project" value="InterPro"/>
</dbReference>
<keyword evidence="5" id="KW-0233">DNA recombination</keyword>
<dbReference type="Pfam" id="PF05598">
    <property type="entry name" value="DUF772"/>
    <property type="match status" value="1"/>
</dbReference>
<proteinExistence type="inferred from homology"/>
<evidence type="ECO:0000256" key="2">
    <source>
        <dbReference type="ARBA" id="ARBA00010075"/>
    </source>
</evidence>
<keyword evidence="4" id="KW-0238">DNA-binding</keyword>
<evidence type="ECO:0000313" key="9">
    <source>
        <dbReference type="EMBL" id="NIA72544.1"/>
    </source>
</evidence>
<comment type="similarity">
    <text evidence="2">Belongs to the transposase 11 family.</text>
</comment>
<dbReference type="GO" id="GO:0006313">
    <property type="term" value="P:DNA transposition"/>
    <property type="evidence" value="ECO:0007669"/>
    <property type="project" value="InterPro"/>
</dbReference>
<comment type="caution">
    <text evidence="9">The sequence shown here is derived from an EMBL/GenBank/DDBJ whole genome shotgun (WGS) entry which is preliminary data.</text>
</comment>
<gene>
    <name evidence="9" type="ORF">HBA54_28575</name>
</gene>
<sequence length="376" mass="42294">MRGEDRESGALFSYVSCEARVPGDHPLRAIRAIVDEALEVLSPEFERLYSKIGRPSIPPEKLLRALLVQAFYSVRSERQLMEQLDYNLLFRWFVGLSMDAPVWDATVFSKNRDRLIEGAIAAKFLAAVLSQTRVKTLLSDEHFSVDGTLIDAWASMKSFRPKDCPDDEGSDDTSPPTGRNAERDFRGEKRSNETHASTTDPDAKLYRKGNGQSSRLCFMGHLLMENRNALIVDAELTRAGGMAERQAALDMLDRRPSGAGARRRRITLAGDKAFDVRSFIEDLRERAVTPHIAIDGNVRVNARPRRTAIDKRTTRHPGYAVSQRVRKRIEEGFGWIKTTGNLAKTRHRGLERVGWAFTLTATACNLVRIPKLLAQT</sequence>
<comment type="function">
    <text evidence="1">Involved in the transposition of the insertion sequence IS5.</text>
</comment>
<evidence type="ECO:0000259" key="8">
    <source>
        <dbReference type="Pfam" id="PF05598"/>
    </source>
</evidence>
<accession>A0A967F3Y3</accession>
<dbReference type="Pfam" id="PF01609">
    <property type="entry name" value="DDE_Tnp_1"/>
    <property type="match status" value="1"/>
</dbReference>
<evidence type="ECO:0000256" key="3">
    <source>
        <dbReference type="ARBA" id="ARBA00022578"/>
    </source>
</evidence>
<dbReference type="EMBL" id="JAAQPH010000058">
    <property type="protein sequence ID" value="NIA72544.1"/>
    <property type="molecule type" value="Genomic_DNA"/>
</dbReference>
<evidence type="ECO:0000256" key="1">
    <source>
        <dbReference type="ARBA" id="ARBA00003544"/>
    </source>
</evidence>
<dbReference type="AlphaFoldDB" id="A0A967F3Y3"/>
<protein>
    <submittedName>
        <fullName evidence="9">IS5 family transposase</fullName>
    </submittedName>
</protein>
<dbReference type="NCBIfam" id="NF033581">
    <property type="entry name" value="transpos_IS5_4"/>
    <property type="match status" value="1"/>
</dbReference>